<dbReference type="GO" id="GO:0004175">
    <property type="term" value="F:endopeptidase activity"/>
    <property type="evidence" value="ECO:0007669"/>
    <property type="project" value="UniProtKB-ARBA"/>
</dbReference>
<keyword evidence="1" id="KW-0472">Membrane</keyword>
<organism evidence="3 4">
    <name type="scientific">Mycetocola zhujimingii</name>
    <dbReference type="NCBI Taxonomy" id="2079792"/>
    <lineage>
        <taxon>Bacteria</taxon>
        <taxon>Bacillati</taxon>
        <taxon>Actinomycetota</taxon>
        <taxon>Actinomycetes</taxon>
        <taxon>Micrococcales</taxon>
        <taxon>Microbacteriaceae</taxon>
        <taxon>Mycetocola</taxon>
    </lineage>
</organism>
<feature type="transmembrane region" description="Helical" evidence="1">
    <location>
        <begin position="228"/>
        <end position="247"/>
    </location>
</feature>
<comment type="caution">
    <text evidence="3">The sequence shown here is derived from an EMBL/GenBank/DDBJ whole genome shotgun (WGS) entry which is preliminary data.</text>
</comment>
<keyword evidence="1" id="KW-1133">Transmembrane helix</keyword>
<dbReference type="Proteomes" id="UP000244962">
    <property type="component" value="Unassembled WGS sequence"/>
</dbReference>
<evidence type="ECO:0000313" key="3">
    <source>
        <dbReference type="EMBL" id="PWC07698.1"/>
    </source>
</evidence>
<accession>A0A2U1TFM2</accession>
<keyword evidence="1" id="KW-0812">Transmembrane</keyword>
<feature type="transmembrane region" description="Helical" evidence="1">
    <location>
        <begin position="21"/>
        <end position="40"/>
    </location>
</feature>
<feature type="transmembrane region" description="Helical" evidence="1">
    <location>
        <begin position="173"/>
        <end position="193"/>
    </location>
</feature>
<proteinExistence type="predicted"/>
<feature type="transmembrane region" description="Helical" evidence="1">
    <location>
        <begin position="92"/>
        <end position="114"/>
    </location>
</feature>
<feature type="transmembrane region" description="Helical" evidence="1">
    <location>
        <begin position="205"/>
        <end position="223"/>
    </location>
</feature>
<feature type="transmembrane region" description="Helical" evidence="1">
    <location>
        <begin position="130"/>
        <end position="152"/>
    </location>
</feature>
<evidence type="ECO:0000259" key="2">
    <source>
        <dbReference type="Pfam" id="PF02517"/>
    </source>
</evidence>
<reference evidence="4" key="1">
    <citation type="submission" date="2018-04" db="EMBL/GenBank/DDBJ databases">
        <authorList>
            <person name="Liu S."/>
            <person name="Wang Z."/>
            <person name="Li J."/>
        </authorList>
    </citation>
    <scope>NUCLEOTIDE SEQUENCE [LARGE SCALE GENOMIC DNA]</scope>
    <source>
        <strain evidence="4">622</strain>
    </source>
</reference>
<protein>
    <recommendedName>
        <fullName evidence="2">CAAX prenyl protease 2/Lysostaphin resistance protein A-like domain-containing protein</fullName>
    </recommendedName>
</protein>
<dbReference type="InterPro" id="IPR003675">
    <property type="entry name" value="Rce1/LyrA-like_dom"/>
</dbReference>
<dbReference type="AlphaFoldDB" id="A0A2U1TFM2"/>
<dbReference type="EMBL" id="QEFB01000003">
    <property type="protein sequence ID" value="PWC07698.1"/>
    <property type="molecule type" value="Genomic_DNA"/>
</dbReference>
<evidence type="ECO:0000313" key="4">
    <source>
        <dbReference type="Proteomes" id="UP000244962"/>
    </source>
</evidence>
<dbReference type="Pfam" id="PF02517">
    <property type="entry name" value="Rce1-like"/>
    <property type="match status" value="1"/>
</dbReference>
<dbReference type="RefSeq" id="WP_108962444.1">
    <property type="nucleotide sequence ID" value="NZ_QEFB01000003.1"/>
</dbReference>
<sequence>MSTTVPGTSGDRRVRWGLGDAFVGVVLAVVLVWAVGWAALRGWPASPELRTALGYLAAWVPLLGAVLAASYLRGRRSLVRDFGLRFEWIDLFFGLVIGGMMRAATTLVEILLYGRVASGGATFGPVIYDLWWFVLVILAPVLAAPLIEELFFRGLMQRALVRTSAAALPARARAARVPVVVAIGVTSLVFAVVQTLQTSGGLEAAVVGISTLVLGIGTGTLAATTGRLGAAIIAHITYNGLIVTWSLI</sequence>
<evidence type="ECO:0000256" key="1">
    <source>
        <dbReference type="SAM" id="Phobius"/>
    </source>
</evidence>
<name>A0A2U1TFM2_9MICO</name>
<gene>
    <name evidence="3" type="ORF">DF223_05285</name>
</gene>
<keyword evidence="4" id="KW-1185">Reference proteome</keyword>
<dbReference type="GO" id="GO:0080120">
    <property type="term" value="P:CAAX-box protein maturation"/>
    <property type="evidence" value="ECO:0007669"/>
    <property type="project" value="UniProtKB-ARBA"/>
</dbReference>
<feature type="transmembrane region" description="Helical" evidence="1">
    <location>
        <begin position="52"/>
        <end position="72"/>
    </location>
</feature>
<feature type="domain" description="CAAX prenyl protease 2/Lysostaphin resistance protein A-like" evidence="2">
    <location>
        <begin position="131"/>
        <end position="240"/>
    </location>
</feature>